<dbReference type="Proteomes" id="UP000649799">
    <property type="component" value="Unassembled WGS sequence"/>
</dbReference>
<name>A0ABX0H3Y6_9BACT</name>
<protein>
    <submittedName>
        <fullName evidence="1">Uncharacterized protein</fullName>
    </submittedName>
</protein>
<evidence type="ECO:0000313" key="2">
    <source>
        <dbReference type="Proteomes" id="UP000649799"/>
    </source>
</evidence>
<comment type="caution">
    <text evidence="1">The sequence shown here is derived from an EMBL/GenBank/DDBJ whole genome shotgun (WGS) entry which is preliminary data.</text>
</comment>
<evidence type="ECO:0000313" key="1">
    <source>
        <dbReference type="EMBL" id="NHE55598.1"/>
    </source>
</evidence>
<organism evidence="1 2">
    <name type="scientific">Cyclobacterium plantarum</name>
    <dbReference type="NCBI Taxonomy" id="2716263"/>
    <lineage>
        <taxon>Bacteria</taxon>
        <taxon>Pseudomonadati</taxon>
        <taxon>Bacteroidota</taxon>
        <taxon>Cytophagia</taxon>
        <taxon>Cytophagales</taxon>
        <taxon>Cyclobacteriaceae</taxon>
        <taxon>Cyclobacterium</taxon>
    </lineage>
</organism>
<proteinExistence type="predicted"/>
<keyword evidence="2" id="KW-1185">Reference proteome</keyword>
<gene>
    <name evidence="1" type="ORF">G9Q97_02090</name>
</gene>
<dbReference type="EMBL" id="JAANYN010000001">
    <property type="protein sequence ID" value="NHE55598.1"/>
    <property type="molecule type" value="Genomic_DNA"/>
</dbReference>
<accession>A0ABX0H3Y6</accession>
<reference evidence="1 2" key="1">
    <citation type="submission" date="2020-03" db="EMBL/GenBank/DDBJ databases">
        <title>Cyclobacterium plantarum sp. nov., a marine bacterium isolated from a coastal-marine wetland.</title>
        <authorList>
            <person name="Sanchez-Porro C."/>
            <person name="Ventosa A."/>
            <person name="Amoozegar M."/>
        </authorList>
    </citation>
    <scope>NUCLEOTIDE SEQUENCE [LARGE SCALE GENOMIC DNA]</scope>
    <source>
        <strain evidence="1 2">GBPx2</strain>
    </source>
</reference>
<dbReference type="RefSeq" id="WP_166142638.1">
    <property type="nucleotide sequence ID" value="NZ_JAANYN010000001.1"/>
</dbReference>
<sequence>MFEFEELLAITKNKLLFEKISEAKKRFTHIFAEVANQISVDSLSKAHRNHRGIKISKGNELQRCPYQVLDVLRDFDISRGCNIRILHWWGRGLFVLVFFGKNHPCLSDSKKLINWASVHNYQICLSDLWAYGKIIDEKKVQESKNFSPEKFSDHLTNFSHLQLIKAIPIVDMETPADEIKNEVENILYLMLP</sequence>